<proteinExistence type="predicted"/>
<dbReference type="EMBL" id="JAACJP010000004">
    <property type="protein sequence ID" value="KAF5384804.1"/>
    <property type="molecule type" value="Genomic_DNA"/>
</dbReference>
<dbReference type="AlphaFoldDB" id="A0A8H5M8N8"/>
<sequence>MTTPRPILKTRCPDECFPSPSTALPFKFLHSPHVHFPPTPSLADIQTTHSPFVYDRAPIIVSPNTCNLPERGGRVYSAFTMDEASAAPPKGSYFHPRAYEACEPEHLNEPSRSLPDAPPALISDFSSSSESEDSDVCASSPVHLPTHDFNIPPASRRDSIYPLTPTCPQDEALAFLPHPRSQTTLLKERAKPRRRGTGRSRPTALDVHESFASMDRELSLDGCLGGF</sequence>
<dbReference type="Proteomes" id="UP000565441">
    <property type="component" value="Unassembled WGS sequence"/>
</dbReference>
<evidence type="ECO:0000313" key="2">
    <source>
        <dbReference type="EMBL" id="KAF5384804.1"/>
    </source>
</evidence>
<name>A0A8H5M8N8_9AGAR</name>
<keyword evidence="3" id="KW-1185">Reference proteome</keyword>
<comment type="caution">
    <text evidence="2">The sequence shown here is derived from an EMBL/GenBank/DDBJ whole genome shotgun (WGS) entry which is preliminary data.</text>
</comment>
<dbReference type="OrthoDB" id="3204502at2759"/>
<reference evidence="2 3" key="1">
    <citation type="journal article" date="2020" name="ISME J.">
        <title>Uncovering the hidden diversity of litter-decomposition mechanisms in mushroom-forming fungi.</title>
        <authorList>
            <person name="Floudas D."/>
            <person name="Bentzer J."/>
            <person name="Ahren D."/>
            <person name="Johansson T."/>
            <person name="Persson P."/>
            <person name="Tunlid A."/>
        </authorList>
    </citation>
    <scope>NUCLEOTIDE SEQUENCE [LARGE SCALE GENOMIC DNA]</scope>
    <source>
        <strain evidence="2 3">CBS 661.87</strain>
    </source>
</reference>
<gene>
    <name evidence="2" type="ORF">D9615_000940</name>
</gene>
<evidence type="ECO:0000313" key="3">
    <source>
        <dbReference type="Proteomes" id="UP000565441"/>
    </source>
</evidence>
<accession>A0A8H5M8N8</accession>
<protein>
    <submittedName>
        <fullName evidence="2">Uncharacterized protein</fullName>
    </submittedName>
</protein>
<organism evidence="2 3">
    <name type="scientific">Tricholomella constricta</name>
    <dbReference type="NCBI Taxonomy" id="117010"/>
    <lineage>
        <taxon>Eukaryota</taxon>
        <taxon>Fungi</taxon>
        <taxon>Dikarya</taxon>
        <taxon>Basidiomycota</taxon>
        <taxon>Agaricomycotina</taxon>
        <taxon>Agaricomycetes</taxon>
        <taxon>Agaricomycetidae</taxon>
        <taxon>Agaricales</taxon>
        <taxon>Tricholomatineae</taxon>
        <taxon>Lyophyllaceae</taxon>
        <taxon>Tricholomella</taxon>
    </lineage>
</organism>
<feature type="region of interest" description="Disordered" evidence="1">
    <location>
        <begin position="105"/>
        <end position="141"/>
    </location>
</feature>
<evidence type="ECO:0000256" key="1">
    <source>
        <dbReference type="SAM" id="MobiDB-lite"/>
    </source>
</evidence>